<gene>
    <name evidence="3" type="ORF">C7999DRAFT_12361</name>
</gene>
<dbReference type="Proteomes" id="UP001303647">
    <property type="component" value="Unassembled WGS sequence"/>
</dbReference>
<evidence type="ECO:0000256" key="1">
    <source>
        <dbReference type="ARBA" id="ARBA00023242"/>
    </source>
</evidence>
<dbReference type="InterPro" id="IPR052973">
    <property type="entry name" value="Fungal_sec-metab_reg_TF"/>
</dbReference>
<dbReference type="AlphaFoldDB" id="A0AAN7HSW7"/>
<evidence type="ECO:0008006" key="5">
    <source>
        <dbReference type="Google" id="ProtNLM"/>
    </source>
</evidence>
<dbReference type="GO" id="GO:0000981">
    <property type="term" value="F:DNA-binding transcription factor activity, RNA polymerase II-specific"/>
    <property type="evidence" value="ECO:0007669"/>
    <property type="project" value="InterPro"/>
</dbReference>
<keyword evidence="4" id="KW-1185">Reference proteome</keyword>
<feature type="region of interest" description="Disordered" evidence="2">
    <location>
        <begin position="185"/>
        <end position="246"/>
    </location>
</feature>
<dbReference type="PANTHER" id="PTHR35392:SF3">
    <property type="entry name" value="ZN(2)-C6 FUNGAL-TYPE DOMAIN-CONTAINING PROTEIN"/>
    <property type="match status" value="1"/>
</dbReference>
<accession>A0AAN7HSW7</accession>
<name>A0AAN7HSW7_9PEZI</name>
<keyword evidence="1" id="KW-0539">Nucleus</keyword>
<dbReference type="GO" id="GO:0008270">
    <property type="term" value="F:zinc ion binding"/>
    <property type="evidence" value="ECO:0007669"/>
    <property type="project" value="InterPro"/>
</dbReference>
<reference evidence="3" key="1">
    <citation type="journal article" date="2023" name="Mol. Phylogenet. Evol.">
        <title>Genome-scale phylogeny and comparative genomics of the fungal order Sordariales.</title>
        <authorList>
            <person name="Hensen N."/>
            <person name="Bonometti L."/>
            <person name="Westerberg I."/>
            <person name="Brannstrom I.O."/>
            <person name="Guillou S."/>
            <person name="Cros-Aarteil S."/>
            <person name="Calhoun S."/>
            <person name="Haridas S."/>
            <person name="Kuo A."/>
            <person name="Mondo S."/>
            <person name="Pangilinan J."/>
            <person name="Riley R."/>
            <person name="LaButti K."/>
            <person name="Andreopoulos B."/>
            <person name="Lipzen A."/>
            <person name="Chen C."/>
            <person name="Yan M."/>
            <person name="Daum C."/>
            <person name="Ng V."/>
            <person name="Clum A."/>
            <person name="Steindorff A."/>
            <person name="Ohm R.A."/>
            <person name="Martin F."/>
            <person name="Silar P."/>
            <person name="Natvig D.O."/>
            <person name="Lalanne C."/>
            <person name="Gautier V."/>
            <person name="Ament-Velasquez S.L."/>
            <person name="Kruys A."/>
            <person name="Hutchinson M.I."/>
            <person name="Powell A.J."/>
            <person name="Barry K."/>
            <person name="Miller A.N."/>
            <person name="Grigoriev I.V."/>
            <person name="Debuchy R."/>
            <person name="Gladieux P."/>
            <person name="Hiltunen Thoren M."/>
            <person name="Johannesson H."/>
        </authorList>
    </citation>
    <scope>NUCLEOTIDE SEQUENCE</scope>
    <source>
        <strain evidence="3">CBS 359.72</strain>
    </source>
</reference>
<evidence type="ECO:0000313" key="4">
    <source>
        <dbReference type="Proteomes" id="UP001303647"/>
    </source>
</evidence>
<dbReference type="EMBL" id="MU857619">
    <property type="protein sequence ID" value="KAK4249844.1"/>
    <property type="molecule type" value="Genomic_DNA"/>
</dbReference>
<organism evidence="3 4">
    <name type="scientific">Corynascus novoguineensis</name>
    <dbReference type="NCBI Taxonomy" id="1126955"/>
    <lineage>
        <taxon>Eukaryota</taxon>
        <taxon>Fungi</taxon>
        <taxon>Dikarya</taxon>
        <taxon>Ascomycota</taxon>
        <taxon>Pezizomycotina</taxon>
        <taxon>Sordariomycetes</taxon>
        <taxon>Sordariomycetidae</taxon>
        <taxon>Sordariales</taxon>
        <taxon>Chaetomiaceae</taxon>
        <taxon>Corynascus</taxon>
    </lineage>
</organism>
<dbReference type="PANTHER" id="PTHR35392">
    <property type="entry name" value="ZN(II)2CYS6 TRANSCRIPTION FACTOR (EUROFUNG)-RELATED-RELATED"/>
    <property type="match status" value="1"/>
</dbReference>
<protein>
    <recommendedName>
        <fullName evidence="5">Zn(2)-C6 fungal-type domain-containing protein</fullName>
    </recommendedName>
</protein>
<dbReference type="InterPro" id="IPR001138">
    <property type="entry name" value="Zn2Cys6_DnaBD"/>
</dbReference>
<comment type="caution">
    <text evidence="3">The sequence shown here is derived from an EMBL/GenBank/DDBJ whole genome shotgun (WGS) entry which is preliminary data.</text>
</comment>
<feature type="compositionally biased region" description="Pro residues" evidence="2">
    <location>
        <begin position="163"/>
        <end position="173"/>
    </location>
</feature>
<reference evidence="3" key="2">
    <citation type="submission" date="2023-05" db="EMBL/GenBank/DDBJ databases">
        <authorList>
            <consortium name="Lawrence Berkeley National Laboratory"/>
            <person name="Steindorff A."/>
            <person name="Hensen N."/>
            <person name="Bonometti L."/>
            <person name="Westerberg I."/>
            <person name="Brannstrom I.O."/>
            <person name="Guillou S."/>
            <person name="Cros-Aarteil S."/>
            <person name="Calhoun S."/>
            <person name="Haridas S."/>
            <person name="Kuo A."/>
            <person name="Mondo S."/>
            <person name="Pangilinan J."/>
            <person name="Riley R."/>
            <person name="Labutti K."/>
            <person name="Andreopoulos B."/>
            <person name="Lipzen A."/>
            <person name="Chen C."/>
            <person name="Yanf M."/>
            <person name="Daum C."/>
            <person name="Ng V."/>
            <person name="Clum A."/>
            <person name="Ohm R."/>
            <person name="Martin F."/>
            <person name="Silar P."/>
            <person name="Natvig D."/>
            <person name="Lalanne C."/>
            <person name="Gautier V."/>
            <person name="Ament-Velasquez S.L."/>
            <person name="Kruys A."/>
            <person name="Hutchinson M.I."/>
            <person name="Powell A.J."/>
            <person name="Barry K."/>
            <person name="Miller A.N."/>
            <person name="Grigoriev I.V."/>
            <person name="Debuchy R."/>
            <person name="Gladieux P."/>
            <person name="Thoren M.H."/>
            <person name="Johannesson H."/>
        </authorList>
    </citation>
    <scope>NUCLEOTIDE SEQUENCE</scope>
    <source>
        <strain evidence="3">CBS 359.72</strain>
    </source>
</reference>
<dbReference type="CDD" id="cd00067">
    <property type="entry name" value="GAL4"/>
    <property type="match status" value="1"/>
</dbReference>
<evidence type="ECO:0000313" key="3">
    <source>
        <dbReference type="EMBL" id="KAK4249844.1"/>
    </source>
</evidence>
<feature type="region of interest" description="Disordered" evidence="2">
    <location>
        <begin position="1"/>
        <end position="45"/>
    </location>
</feature>
<evidence type="ECO:0000256" key="2">
    <source>
        <dbReference type="SAM" id="MobiDB-lite"/>
    </source>
</evidence>
<feature type="region of interest" description="Disordered" evidence="2">
    <location>
        <begin position="159"/>
        <end position="178"/>
    </location>
</feature>
<proteinExistence type="predicted"/>
<sequence>MPDASHLGTGPQQLWGADATPAPGQGLYGVPLGSPVDQDTAGSFQSDHRPLLLSTVVPPQHTNHGTINQWQPQPNTVCYHQIASQTLLAEPPYLGTEVRSPTHFVQGLDGVSSASSAGQLAPVNQQSYRTLAEETGLVGSLDDIRTLKFDHVTYVAGNTVFDPRPPSTTPPPRLSDSSIVSFQTAGLGSDGPCSKSEQQPNHAHWVTKKHSLPTAGMGEEPDVTENQLDSEGPRDRKKRARFEENLRRQTSNTRIIGACLRCHNQRVRCVPNTEEVDPLAPCETCRKVRRDSKKTIHSIPCVRFKVTSMTIYRAGGLGYTKRFDHTKLVDIVDYGDKPIEISIMQGLCSQPLRLKVRRFKPKETDRTHWSYLDNGILVTQDTGAFCLADIEKTAKEFNIYVERYALEGLKNVGNESDEIVSDVFRTIVALCESPSAVIKPDDGKRTKGVRKHLDQKDFLLKIVRLWFAIRHGTGSAWLYGDENLGLRPGSGPNDPHRGKILVSRMIVAQFDSIRHERIYKRLAPEVLRAFDTFLASCNKEAWFTVFLATFLLLHQVARTSQDRRRHTKQNSGGRQLDTRYGNLDNPLTGFVEEVHHSAVMLLAYWQYFKRCDLINFKWVDIGESALMFLEPDQLECLKRTVHRLKEKLPLIPTTPDKGCWENELYWISKMFVSDMSEEGYWKPPEVFTRAKPSVGRE</sequence>